<dbReference type="Pfam" id="PF06479">
    <property type="entry name" value="Ribonuc_2-5A"/>
    <property type="match status" value="1"/>
</dbReference>
<evidence type="ECO:0000256" key="2">
    <source>
        <dbReference type="ARBA" id="ARBA00012513"/>
    </source>
</evidence>
<keyword evidence="4" id="KW-0808">Transferase</keyword>
<keyword evidence="6" id="KW-0732">Signal</keyword>
<dbReference type="GO" id="GO:0004521">
    <property type="term" value="F:RNA endonuclease activity"/>
    <property type="evidence" value="ECO:0007669"/>
    <property type="project" value="InterPro"/>
</dbReference>
<evidence type="ECO:0000256" key="6">
    <source>
        <dbReference type="ARBA" id="ARBA00022729"/>
    </source>
</evidence>
<dbReference type="Gene3D" id="2.130.10.10">
    <property type="entry name" value="YVTN repeat-like/Quinoprotein amine dehydrogenase"/>
    <property type="match status" value="1"/>
</dbReference>
<dbReference type="PROSITE" id="PS00108">
    <property type="entry name" value="PROTEIN_KINASE_ST"/>
    <property type="match status" value="1"/>
</dbReference>
<dbReference type="GO" id="GO:0070059">
    <property type="term" value="P:intrinsic apoptotic signaling pathway in response to endoplasmic reticulum stress"/>
    <property type="evidence" value="ECO:0007669"/>
    <property type="project" value="TreeGrafter"/>
</dbReference>
<evidence type="ECO:0000313" key="14">
    <source>
        <dbReference type="EMBL" id="PJF18206.1"/>
    </source>
</evidence>
<dbReference type="Gene3D" id="1.20.1440.180">
    <property type="entry name" value="KEN domain"/>
    <property type="match status" value="1"/>
</dbReference>
<dbReference type="OrthoDB" id="63989at2759"/>
<dbReference type="SUPFAM" id="SSF56112">
    <property type="entry name" value="Protein kinase-like (PK-like)"/>
    <property type="match status" value="1"/>
</dbReference>
<dbReference type="PANTHER" id="PTHR13954">
    <property type="entry name" value="IRE1-RELATED"/>
    <property type="match status" value="1"/>
</dbReference>
<dbReference type="InterPro" id="IPR000719">
    <property type="entry name" value="Prot_kinase_dom"/>
</dbReference>
<keyword evidence="9" id="KW-0067">ATP-binding</keyword>
<dbReference type="InterPro" id="IPR038357">
    <property type="entry name" value="KEN_sf"/>
</dbReference>
<keyword evidence="10" id="KW-1133">Transmembrane helix</keyword>
<dbReference type="FunFam" id="3.30.200.20:FF:000077">
    <property type="entry name" value="Putative Serine/threonine-protein kinase/endoribonuclease IRE1"/>
    <property type="match status" value="1"/>
</dbReference>
<dbReference type="Gene3D" id="1.10.510.10">
    <property type="entry name" value="Transferase(Phosphotransferase) domain 1"/>
    <property type="match status" value="1"/>
</dbReference>
<dbReference type="GO" id="GO:0051082">
    <property type="term" value="F:unfolded protein binding"/>
    <property type="evidence" value="ECO:0007669"/>
    <property type="project" value="TreeGrafter"/>
</dbReference>
<dbReference type="STRING" id="1246581.A0A2H9TKE4"/>
<protein>
    <recommendedName>
        <fullName evidence="2">non-specific serine/threonine protein kinase</fullName>
        <ecNumber evidence="2">2.7.11.1</ecNumber>
    </recommendedName>
</protein>
<dbReference type="PROSITE" id="PS50042">
    <property type="entry name" value="CNMP_BINDING_3"/>
    <property type="match status" value="1"/>
</dbReference>
<evidence type="ECO:0000256" key="1">
    <source>
        <dbReference type="ARBA" id="ARBA00004479"/>
    </source>
</evidence>
<evidence type="ECO:0000256" key="9">
    <source>
        <dbReference type="ARBA" id="ARBA00022840"/>
    </source>
</evidence>
<dbReference type="SMART" id="SM00580">
    <property type="entry name" value="PUG"/>
    <property type="match status" value="1"/>
</dbReference>
<dbReference type="InterPro" id="IPR011009">
    <property type="entry name" value="Kinase-like_dom_sf"/>
</dbReference>
<dbReference type="GO" id="GO:1990604">
    <property type="term" value="C:IRE1-TRAF2-ASK1 complex"/>
    <property type="evidence" value="ECO:0007669"/>
    <property type="project" value="TreeGrafter"/>
</dbReference>
<dbReference type="GO" id="GO:0005524">
    <property type="term" value="F:ATP binding"/>
    <property type="evidence" value="ECO:0007669"/>
    <property type="project" value="UniProtKB-KW"/>
</dbReference>
<dbReference type="InterPro" id="IPR011047">
    <property type="entry name" value="Quinoprotein_ADH-like_sf"/>
</dbReference>
<evidence type="ECO:0000256" key="10">
    <source>
        <dbReference type="ARBA" id="ARBA00022989"/>
    </source>
</evidence>
<comment type="subcellular location">
    <subcellularLocation>
        <location evidence="1">Membrane</location>
        <topology evidence="1">Single-pass type I membrane protein</topology>
    </subcellularLocation>
</comment>
<dbReference type="InterPro" id="IPR008271">
    <property type="entry name" value="Ser/Thr_kinase_AS"/>
</dbReference>
<dbReference type="GO" id="GO:0004674">
    <property type="term" value="F:protein serine/threonine kinase activity"/>
    <property type="evidence" value="ECO:0007669"/>
    <property type="project" value="UniProtKB-KW"/>
</dbReference>
<name>A0A2H9TKE4_9FUNG</name>
<dbReference type="PROSITE" id="PS50011">
    <property type="entry name" value="PROTEIN_KINASE_DOM"/>
    <property type="match status" value="1"/>
</dbReference>
<feature type="domain" description="KEN" evidence="13">
    <location>
        <begin position="715"/>
        <end position="849"/>
    </location>
</feature>
<dbReference type="InterPro" id="IPR000595">
    <property type="entry name" value="cNMP-bd_dom"/>
</dbReference>
<evidence type="ECO:0000256" key="5">
    <source>
        <dbReference type="ARBA" id="ARBA00022692"/>
    </source>
</evidence>
<evidence type="ECO:0000259" key="11">
    <source>
        <dbReference type="PROSITE" id="PS50011"/>
    </source>
</evidence>
<evidence type="ECO:0000256" key="3">
    <source>
        <dbReference type="ARBA" id="ARBA00022527"/>
    </source>
</evidence>
<evidence type="ECO:0000259" key="13">
    <source>
        <dbReference type="PROSITE" id="PS51392"/>
    </source>
</evidence>
<dbReference type="PROSITE" id="PS51392">
    <property type="entry name" value="KEN"/>
    <property type="match status" value="1"/>
</dbReference>
<feature type="domain" description="Cyclic nucleotide-binding" evidence="12">
    <location>
        <begin position="268"/>
        <end position="309"/>
    </location>
</feature>
<proteinExistence type="predicted"/>
<dbReference type="SMART" id="SM00220">
    <property type="entry name" value="S_TKc"/>
    <property type="match status" value="1"/>
</dbReference>
<evidence type="ECO:0000256" key="7">
    <source>
        <dbReference type="ARBA" id="ARBA00022741"/>
    </source>
</evidence>
<keyword evidence="7" id="KW-0547">Nucleotide-binding</keyword>
<accession>A0A2H9TKE4</accession>
<organism evidence="14 15">
    <name type="scientific">Paramicrosporidium saccamoebae</name>
    <dbReference type="NCBI Taxonomy" id="1246581"/>
    <lineage>
        <taxon>Eukaryota</taxon>
        <taxon>Fungi</taxon>
        <taxon>Fungi incertae sedis</taxon>
        <taxon>Cryptomycota</taxon>
        <taxon>Cryptomycota incertae sedis</taxon>
        <taxon>Paramicrosporidium</taxon>
    </lineage>
</organism>
<keyword evidence="8" id="KW-0418">Kinase</keyword>
<evidence type="ECO:0000259" key="12">
    <source>
        <dbReference type="PROSITE" id="PS50042"/>
    </source>
</evidence>
<comment type="caution">
    <text evidence="14">The sequence shown here is derived from an EMBL/GenBank/DDBJ whole genome shotgun (WGS) entry which is preliminary data.</text>
</comment>
<feature type="domain" description="Protein kinase" evidence="11">
    <location>
        <begin position="444"/>
        <end position="712"/>
    </location>
</feature>
<dbReference type="EMBL" id="MTSL01000135">
    <property type="protein sequence ID" value="PJF18206.1"/>
    <property type="molecule type" value="Genomic_DNA"/>
</dbReference>
<keyword evidence="5" id="KW-0812">Transmembrane</keyword>
<dbReference type="InterPro" id="IPR015943">
    <property type="entry name" value="WD40/YVTN_repeat-like_dom_sf"/>
</dbReference>
<dbReference type="AlphaFoldDB" id="A0A2H9TKE4"/>
<dbReference type="PANTHER" id="PTHR13954:SF6">
    <property type="entry name" value="NON-SPECIFIC SERINE_THREONINE PROTEIN KINASE"/>
    <property type="match status" value="1"/>
</dbReference>
<dbReference type="InterPro" id="IPR045133">
    <property type="entry name" value="IRE1/2-like"/>
</dbReference>
<dbReference type="Proteomes" id="UP000240830">
    <property type="component" value="Unassembled WGS sequence"/>
</dbReference>
<gene>
    <name evidence="14" type="ORF">PSACC_01985</name>
</gene>
<dbReference type="GO" id="GO:0006397">
    <property type="term" value="P:mRNA processing"/>
    <property type="evidence" value="ECO:0007669"/>
    <property type="project" value="InterPro"/>
</dbReference>
<dbReference type="InterPro" id="IPR010513">
    <property type="entry name" value="KEN_dom"/>
</dbReference>
<dbReference type="GO" id="GO:0036498">
    <property type="term" value="P:IRE1-mediated unfolded protein response"/>
    <property type="evidence" value="ECO:0007669"/>
    <property type="project" value="TreeGrafter"/>
</dbReference>
<keyword evidence="10" id="KW-0472">Membrane</keyword>
<dbReference type="Gene3D" id="3.30.200.20">
    <property type="entry name" value="Phosphorylase Kinase, domain 1"/>
    <property type="match status" value="1"/>
</dbReference>
<dbReference type="SUPFAM" id="SSF50998">
    <property type="entry name" value="Quinoprotein alcohol dehydrogenase-like"/>
    <property type="match status" value="1"/>
</dbReference>
<keyword evidence="3" id="KW-0723">Serine/threonine-protein kinase</keyword>
<evidence type="ECO:0000256" key="4">
    <source>
        <dbReference type="ARBA" id="ARBA00022679"/>
    </source>
</evidence>
<evidence type="ECO:0000256" key="8">
    <source>
        <dbReference type="ARBA" id="ARBA00022777"/>
    </source>
</evidence>
<keyword evidence="15" id="KW-1185">Reference proteome</keyword>
<dbReference type="Pfam" id="PF00069">
    <property type="entry name" value="Pkinase"/>
    <property type="match status" value="1"/>
</dbReference>
<dbReference type="EC" id="2.7.11.1" evidence="2"/>
<sequence>MLQPAGIQGLPQSAVASRLLLVATLDGTLHAFDRYSGVRYWENGQLGGPMVTAQYPQGLESKGAVYLVEPHGAGNLYAYLPGTGIKGLVNQSPLRWPDGTYFLGKKATTSYALDISTGMLLYSYTFSGDVCPTAKALENFAGDVKKSAVLIVRSEFQLLSFPPTPEPLQGESWKLEYSEYGGFVNPFTSPPPPTHDHFEEHIFYSSFNGIIAAKDKESNQIMWVRQLSTAAIGFFKLSESLAQTGPTLIPIPIGRSGLNFALDSEASAGEEIVNIGDYNGTLYVLSGGLFPFYRQKDVFTSSDREEFGDPDVNQKQLVPFTALDVGHTGDMYTTGQDCRPGSPDFPKCLIGSRVAQILQPVPLLGDGTVKNNYSKVTIALLVVVLSSLGLWWLARRRRVPTIVTDPSILGSRPPGFEEISISSADVFYSAQSAVLDHSLPRSFTVTDQVIGYGSHGTVVFKGVYDNRPVAIKRMLADFYDLAGHEVNLLQQSDHHPNVIRYFCRERTEKFSYIVLELCSCSLAELIEDSSSRWLELRDELLANPQDLLRQITEGLGHLHEMKLVHRDIKPHNILVTPQHRVVISDFGLGKKLADDQSSFHPTVQAGTVGWRAPESILSEEAEQLAKLSSSLAAGVKISKNVDIFALGCVYYYVLSKGRHPFGSRLQREINIINSKYDISDISVEAADLITRMLDRRPEKRPTCPQILAHPFYWGAQKQVAFLLDLSDRFEFEDRQPSSKILAAFEARRKSIFEGNNGWHKLLDSAVWYDLCSYRKYNGHSARDLLRALRNKRSHFHELSPEIRAILGETPEAFMNYFLNRFPRLLIEAYRLVETTGMKNENPFSSSYFVE</sequence>
<reference evidence="14 15" key="1">
    <citation type="submission" date="2016-10" db="EMBL/GenBank/DDBJ databases">
        <title>The genome of Paramicrosporidium saccamoebae is the missing link in understanding Cryptomycota and Microsporidia evolution.</title>
        <authorList>
            <person name="Quandt C.A."/>
            <person name="Beaudet D."/>
            <person name="Corsaro D."/>
            <person name="Michel R."/>
            <person name="Corradi N."/>
            <person name="James T."/>
        </authorList>
    </citation>
    <scope>NUCLEOTIDE SEQUENCE [LARGE SCALE GENOMIC DNA]</scope>
    <source>
        <strain evidence="14 15">KSL3</strain>
    </source>
</reference>
<evidence type="ECO:0000313" key="15">
    <source>
        <dbReference type="Proteomes" id="UP000240830"/>
    </source>
</evidence>